<dbReference type="EMBL" id="JADBGQ010000087">
    <property type="protein sequence ID" value="KAG5373845.1"/>
    <property type="molecule type" value="Genomic_DNA"/>
</dbReference>
<organism evidence="2 4">
    <name type="scientific">Brassica rapa subsp. trilocularis</name>
    <dbReference type="NCBI Taxonomy" id="1813537"/>
    <lineage>
        <taxon>Eukaryota</taxon>
        <taxon>Viridiplantae</taxon>
        <taxon>Streptophyta</taxon>
        <taxon>Embryophyta</taxon>
        <taxon>Tracheophyta</taxon>
        <taxon>Spermatophyta</taxon>
        <taxon>Magnoliopsida</taxon>
        <taxon>eudicotyledons</taxon>
        <taxon>Gunneridae</taxon>
        <taxon>Pentapetalae</taxon>
        <taxon>rosids</taxon>
        <taxon>malvids</taxon>
        <taxon>Brassicales</taxon>
        <taxon>Brassicaceae</taxon>
        <taxon>Brassiceae</taxon>
        <taxon>Brassica</taxon>
    </lineage>
</organism>
<accession>A0ABQ7KHE0</accession>
<proteinExistence type="predicted"/>
<protein>
    <submittedName>
        <fullName evidence="2">Uncharacterized protein</fullName>
    </submittedName>
</protein>
<dbReference type="EMBL" id="JADBGQ010000087">
    <property type="protein sequence ID" value="KAG5373849.1"/>
    <property type="molecule type" value="Genomic_DNA"/>
</dbReference>
<dbReference type="EMBL" id="JADBGQ010000087">
    <property type="protein sequence ID" value="KAG5373841.1"/>
    <property type="molecule type" value="Genomic_DNA"/>
</dbReference>
<evidence type="ECO:0000313" key="3">
    <source>
        <dbReference type="EMBL" id="KAG5373849.1"/>
    </source>
</evidence>
<name>A0ABQ7KHE0_BRACM</name>
<reference evidence="2 4" key="1">
    <citation type="submission" date="2021-03" db="EMBL/GenBank/DDBJ databases">
        <authorList>
            <person name="King G.J."/>
            <person name="Bancroft I."/>
            <person name="Baten A."/>
            <person name="Bloomfield J."/>
            <person name="Borpatragohain P."/>
            <person name="He Z."/>
            <person name="Irish N."/>
            <person name="Irwin J."/>
            <person name="Liu K."/>
            <person name="Mauleon R.P."/>
            <person name="Moore J."/>
            <person name="Morris R."/>
            <person name="Ostergaard L."/>
            <person name="Wang B."/>
            <person name="Wells R."/>
        </authorList>
    </citation>
    <scope>NUCLEOTIDE SEQUENCE [LARGE SCALE GENOMIC DNA]</scope>
    <source>
        <strain evidence="2">R-o-18</strain>
        <tissue evidence="2">Leaf</tissue>
    </source>
</reference>
<evidence type="ECO:0000313" key="1">
    <source>
        <dbReference type="EMBL" id="KAG5373841.1"/>
    </source>
</evidence>
<gene>
    <name evidence="2" type="primary">SC236g500060.1_BraROA</name>
    <name evidence="3" type="synonym">A05p050830.1_BraROA</name>
    <name evidence="1" type="synonym">SC236g500020.1_BraROA</name>
    <name evidence="1" type="ORF">IGI04_042834</name>
    <name evidence="2" type="ORF">IGI04_042838</name>
    <name evidence="3" type="ORF">IGI04_042842</name>
</gene>
<evidence type="ECO:0000313" key="4">
    <source>
        <dbReference type="Proteomes" id="UP000823674"/>
    </source>
</evidence>
<evidence type="ECO:0000313" key="2">
    <source>
        <dbReference type="EMBL" id="KAG5373845.1"/>
    </source>
</evidence>
<dbReference type="Proteomes" id="UP000823674">
    <property type="component" value="Unassembled WGS sequence"/>
</dbReference>
<keyword evidence="4" id="KW-1185">Reference proteome</keyword>
<sequence length="100" mass="11625">MPTSSVTLSQRPETIFFSDCTFSFVIWSTIASRTNLHVSQNWVDTITKLRQLPRDNHGKKPSPASINFPISICDNRFNRQPDPEPYSEHKRFKTFVLQQL</sequence>
<comment type="caution">
    <text evidence="2">The sequence shown here is derived from an EMBL/GenBank/DDBJ whole genome shotgun (WGS) entry which is preliminary data.</text>
</comment>